<dbReference type="Proteomes" id="UP001214638">
    <property type="component" value="Unassembled WGS sequence"/>
</dbReference>
<dbReference type="Pfam" id="PF00643">
    <property type="entry name" value="zf-B_box"/>
    <property type="match status" value="1"/>
</dbReference>
<accession>A0AAD9PPF2</accession>
<dbReference type="InterPro" id="IPR000315">
    <property type="entry name" value="Znf_B-box"/>
</dbReference>
<dbReference type="EMBL" id="JALLKP010000001">
    <property type="protein sequence ID" value="KAK2198242.1"/>
    <property type="molecule type" value="Genomic_DNA"/>
</dbReference>
<comment type="caution">
    <text evidence="3">The sequence shown here is derived from an EMBL/GenBank/DDBJ whole genome shotgun (WGS) entry which is preliminary data.</text>
</comment>
<dbReference type="RefSeq" id="XP_067805084.1">
    <property type="nucleotide sequence ID" value="XM_067946293.1"/>
</dbReference>
<evidence type="ECO:0000313" key="4">
    <source>
        <dbReference type="Proteomes" id="UP001214638"/>
    </source>
</evidence>
<sequence>MPRPFYKCTLHPSEMIHLYCATCQVPICSVCTANHIHGQVLKEDQGFIDITKAYHAIVQELHVSTNSLLNNRKKQLAKLRTLVETYKDTIDTNCQEVEAACNEKLQKVMNDLQDAIVQPLQSLVTAQVENKRQLNELYWCEGYICHVKNLLMPADYLRAWLQHCKLQRQLDKQSTAASNEIYANVKVAGHLGITLGEN</sequence>
<dbReference type="AlphaFoldDB" id="A0AAD9PPF2"/>
<dbReference type="KEGG" id="bdw:94335549"/>
<evidence type="ECO:0000259" key="2">
    <source>
        <dbReference type="PROSITE" id="PS50119"/>
    </source>
</evidence>
<keyword evidence="4" id="KW-1185">Reference proteome</keyword>
<gene>
    <name evidence="3" type="ORF">BdWA1_001251</name>
</gene>
<dbReference type="PROSITE" id="PS50119">
    <property type="entry name" value="ZF_BBOX"/>
    <property type="match status" value="1"/>
</dbReference>
<name>A0AAD9PPF2_9APIC</name>
<protein>
    <submittedName>
        <fullName evidence="3">B-box-type zinc finger</fullName>
    </submittedName>
</protein>
<dbReference type="GO" id="GO:0008270">
    <property type="term" value="F:zinc ion binding"/>
    <property type="evidence" value="ECO:0007669"/>
    <property type="project" value="UniProtKB-KW"/>
</dbReference>
<organism evidence="3 4">
    <name type="scientific">Babesia duncani</name>
    <dbReference type="NCBI Taxonomy" id="323732"/>
    <lineage>
        <taxon>Eukaryota</taxon>
        <taxon>Sar</taxon>
        <taxon>Alveolata</taxon>
        <taxon>Apicomplexa</taxon>
        <taxon>Aconoidasida</taxon>
        <taxon>Piroplasmida</taxon>
        <taxon>Babesiidae</taxon>
        <taxon>Babesia</taxon>
    </lineage>
</organism>
<reference evidence="3" key="1">
    <citation type="journal article" date="2023" name="Nat. Microbiol.">
        <title>Babesia duncani multi-omics identifies virulence factors and drug targets.</title>
        <authorList>
            <person name="Singh P."/>
            <person name="Lonardi S."/>
            <person name="Liang Q."/>
            <person name="Vydyam P."/>
            <person name="Khabirova E."/>
            <person name="Fang T."/>
            <person name="Gihaz S."/>
            <person name="Thekkiniath J."/>
            <person name="Munshi M."/>
            <person name="Abel S."/>
            <person name="Ciampossin L."/>
            <person name="Batugedara G."/>
            <person name="Gupta M."/>
            <person name="Lu X.M."/>
            <person name="Lenz T."/>
            <person name="Chakravarty S."/>
            <person name="Cornillot E."/>
            <person name="Hu Y."/>
            <person name="Ma W."/>
            <person name="Gonzalez L.M."/>
            <person name="Sanchez S."/>
            <person name="Estrada K."/>
            <person name="Sanchez-Flores A."/>
            <person name="Montero E."/>
            <person name="Harb O.S."/>
            <person name="Le Roch K.G."/>
            <person name="Mamoun C.B."/>
        </authorList>
    </citation>
    <scope>NUCLEOTIDE SEQUENCE</scope>
    <source>
        <strain evidence="3">WA1</strain>
    </source>
</reference>
<keyword evidence="1" id="KW-0863">Zinc-finger</keyword>
<keyword evidence="1" id="KW-0479">Metal-binding</keyword>
<keyword evidence="1" id="KW-0862">Zinc</keyword>
<dbReference type="GeneID" id="94335549"/>
<dbReference type="Gene3D" id="3.30.160.60">
    <property type="entry name" value="Classic Zinc Finger"/>
    <property type="match status" value="1"/>
</dbReference>
<dbReference type="SUPFAM" id="SSF57845">
    <property type="entry name" value="B-box zinc-binding domain"/>
    <property type="match status" value="1"/>
</dbReference>
<evidence type="ECO:0000313" key="3">
    <source>
        <dbReference type="EMBL" id="KAK2198242.1"/>
    </source>
</evidence>
<feature type="domain" description="B box-type" evidence="2">
    <location>
        <begin position="3"/>
        <end position="50"/>
    </location>
</feature>
<proteinExistence type="predicted"/>
<evidence type="ECO:0000256" key="1">
    <source>
        <dbReference type="PROSITE-ProRule" id="PRU00024"/>
    </source>
</evidence>